<dbReference type="Gene3D" id="6.10.250.2090">
    <property type="match status" value="1"/>
</dbReference>
<dbReference type="Proteomes" id="UP000501338">
    <property type="component" value="Chromosome"/>
</dbReference>
<dbReference type="PANTHER" id="PTHR10264:SF83">
    <property type="entry name" value="BLL5629 PROTEIN"/>
    <property type="match status" value="1"/>
</dbReference>
<dbReference type="InterPro" id="IPR001107">
    <property type="entry name" value="Band_7"/>
</dbReference>
<evidence type="ECO:0000256" key="2">
    <source>
        <dbReference type="ARBA" id="ARBA00008164"/>
    </source>
</evidence>
<keyword evidence="5" id="KW-1185">Reference proteome</keyword>
<evidence type="ECO:0000313" key="5">
    <source>
        <dbReference type="Proteomes" id="UP000501338"/>
    </source>
</evidence>
<evidence type="ECO:0000259" key="3">
    <source>
        <dbReference type="SMART" id="SM00244"/>
    </source>
</evidence>
<dbReference type="CDD" id="cd13438">
    <property type="entry name" value="SPFH_eoslipins_u2"/>
    <property type="match status" value="1"/>
</dbReference>
<proteinExistence type="inferred from homology"/>
<dbReference type="Pfam" id="PF01145">
    <property type="entry name" value="Band_7"/>
    <property type="match status" value="1"/>
</dbReference>
<accession>A0ABX6JSW4</accession>
<dbReference type="InterPro" id="IPR036013">
    <property type="entry name" value="Band_7/SPFH_dom_sf"/>
</dbReference>
<comment type="subcellular location">
    <subcellularLocation>
        <location evidence="1">Membrane</location>
        <topology evidence="1">Single-pass membrane protein</topology>
    </subcellularLocation>
</comment>
<evidence type="ECO:0000313" key="4">
    <source>
        <dbReference type="EMBL" id="QIF90791.1"/>
    </source>
</evidence>
<dbReference type="PRINTS" id="PR00721">
    <property type="entry name" value="STOMATIN"/>
</dbReference>
<organism evidence="4 5">
    <name type="scientific">Proteus terrae subsp. cibarius</name>
    <dbReference type="NCBI Taxonomy" id="626774"/>
    <lineage>
        <taxon>Bacteria</taxon>
        <taxon>Pseudomonadati</taxon>
        <taxon>Pseudomonadota</taxon>
        <taxon>Gammaproteobacteria</taxon>
        <taxon>Enterobacterales</taxon>
        <taxon>Morganellaceae</taxon>
        <taxon>Proteus</taxon>
    </lineage>
</organism>
<comment type="similarity">
    <text evidence="2">Belongs to the band 7/mec-2 family.</text>
</comment>
<evidence type="ECO:0000256" key="1">
    <source>
        <dbReference type="ARBA" id="ARBA00004167"/>
    </source>
</evidence>
<feature type="domain" description="Band 7" evidence="3">
    <location>
        <begin position="146"/>
        <end position="305"/>
    </location>
</feature>
<dbReference type="Gene3D" id="3.30.479.30">
    <property type="entry name" value="Band 7 domain"/>
    <property type="match status" value="1"/>
</dbReference>
<sequence>MMIRTTIKVKQGQLGLLKKDDEYIDVLAVGEHKFFDLRRQLSVELVELNGPAIEREKAEFLRQYHPEWVSEYCFDIVLSDEEIGLLYENGSLKEILSPSTRRLYWNYAQRSMEVLSANELEVSPALVKKLQYPKLRNQTIKGSEGVLSVDIPTWHAGIIRVNGETQSLLPPGLKGYWRYQHKVDVEVVDMRLQTLDVSGQEILTKDKVTLRINLSASWRYRDVLSAYQLLSSPLEFLYKELQFALREAVGTRTLDELLENKTLIDSLVSEKIREVTKGYGIEVASLGVKDIVLPGEMKTILAQVVEAEKSAQANVIRRREETSATRSLLNTAKVMENNPVALRLKELETVERIAERIDKISVYGGLDQVLNGLVQIKGAQA</sequence>
<dbReference type="SUPFAM" id="SSF117892">
    <property type="entry name" value="Band 7/SPFH domain"/>
    <property type="match status" value="1"/>
</dbReference>
<protein>
    <submittedName>
        <fullName evidence="4">Slipin family protein</fullName>
    </submittedName>
</protein>
<gene>
    <name evidence="4" type="ORF">GTH23_12475</name>
</gene>
<reference evidence="4 5" key="1">
    <citation type="submission" date="2020-01" db="EMBL/GenBank/DDBJ databases">
        <title>The genomic epidemiology of tigecycline resistance gene tet(X) variants in a swine farm in China.</title>
        <authorList>
            <person name="Peng K."/>
            <person name="Li R."/>
        </authorList>
    </citation>
    <scope>NUCLEOTIDE SEQUENCE [LARGE SCALE GENOMIC DNA]</scope>
    <source>
        <strain evidence="4 5">ZF1</strain>
    </source>
</reference>
<dbReference type="InterPro" id="IPR043202">
    <property type="entry name" value="Band-7_stomatin-like"/>
</dbReference>
<dbReference type="InterPro" id="IPR001972">
    <property type="entry name" value="Stomatin_HflK_fam"/>
</dbReference>
<name>A0ABX6JSW4_9GAMM</name>
<dbReference type="EMBL" id="CP047340">
    <property type="protein sequence ID" value="QIF90791.1"/>
    <property type="molecule type" value="Genomic_DNA"/>
</dbReference>
<dbReference type="PANTHER" id="PTHR10264">
    <property type="entry name" value="BAND 7 PROTEIN-RELATED"/>
    <property type="match status" value="1"/>
</dbReference>
<dbReference type="SMART" id="SM00244">
    <property type="entry name" value="PHB"/>
    <property type="match status" value="1"/>
</dbReference>